<feature type="region of interest" description="Disordered" evidence="1">
    <location>
        <begin position="343"/>
        <end position="380"/>
    </location>
</feature>
<name>A0A2W1HE40_9PLEO</name>
<keyword evidence="5" id="KW-1185">Reference proteome</keyword>
<reference evidence="5" key="4">
    <citation type="journal article" date="2022" name="Microb. Genom.">
        <title>A global pangenome for the wheat fungal pathogen Pyrenophora tritici-repentis and prediction of effector protein structural homology.</title>
        <authorList>
            <person name="Moolhuijzen P.M."/>
            <person name="See P.T."/>
            <person name="Shi G."/>
            <person name="Powell H.R."/>
            <person name="Cockram J."/>
            <person name="Jorgensen L.N."/>
            <person name="Benslimane H."/>
            <person name="Strelkov S.E."/>
            <person name="Turner J."/>
            <person name="Liu Z."/>
            <person name="Moffat C.S."/>
        </authorList>
    </citation>
    <scope>NUCLEOTIDE SEQUENCE [LARGE SCALE GENOMIC DNA]</scope>
</reference>
<dbReference type="AlphaFoldDB" id="A0A2W1HE40"/>
<dbReference type="Proteomes" id="UP000249757">
    <property type="component" value="Unassembled WGS sequence"/>
</dbReference>
<evidence type="ECO:0000313" key="2">
    <source>
        <dbReference type="EMBL" id="KAF7564897.1"/>
    </source>
</evidence>
<dbReference type="PANTHER" id="PTHR38790">
    <property type="entry name" value="2EXR DOMAIN-CONTAINING PROTEIN-RELATED"/>
    <property type="match status" value="1"/>
</dbReference>
<reference evidence="3" key="2">
    <citation type="submission" date="2021-05" db="EMBL/GenBank/DDBJ databases">
        <authorList>
            <person name="Moolhuijzen P.M."/>
            <person name="Moffat C.S."/>
        </authorList>
    </citation>
    <scope>NUCLEOTIDE SEQUENCE</scope>
    <source>
        <strain evidence="3">86-124</strain>
    </source>
</reference>
<reference evidence="2" key="1">
    <citation type="journal article" date="2018" name="BMC Genomics">
        <title>Comparative genomics of the wheat fungal pathogen Pyrenophora tritici-repentis reveals chromosomal variations and genome plasticity.</title>
        <authorList>
            <person name="Moolhuijzen P."/>
            <person name="See P.T."/>
            <person name="Hane J.K."/>
            <person name="Shi G."/>
            <person name="Liu Z."/>
            <person name="Oliver R.P."/>
            <person name="Moffat C.S."/>
        </authorList>
    </citation>
    <scope>NUCLEOTIDE SEQUENCE [LARGE SCALE GENOMIC DNA]</scope>
    <source>
        <strain evidence="2">M4</strain>
    </source>
</reference>
<gene>
    <name evidence="3" type="ORF">Ptr86124_012375</name>
    <name evidence="2" type="ORF">PtrM4_043310</name>
</gene>
<organism evidence="2 4">
    <name type="scientific">Pyrenophora tritici-repentis</name>
    <dbReference type="NCBI Taxonomy" id="45151"/>
    <lineage>
        <taxon>Eukaryota</taxon>
        <taxon>Fungi</taxon>
        <taxon>Dikarya</taxon>
        <taxon>Ascomycota</taxon>
        <taxon>Pezizomycotina</taxon>
        <taxon>Dothideomycetes</taxon>
        <taxon>Pleosporomycetidae</taxon>
        <taxon>Pleosporales</taxon>
        <taxon>Pleosporineae</taxon>
        <taxon>Pleosporaceae</taxon>
        <taxon>Pyrenophora</taxon>
    </lineage>
</organism>
<dbReference type="EMBL" id="NQIK02000010">
    <property type="protein sequence ID" value="KAF7564897.1"/>
    <property type="molecule type" value="Genomic_DNA"/>
</dbReference>
<dbReference type="OrthoDB" id="5413827at2759"/>
<reference evidence="3" key="3">
    <citation type="journal article" date="2022" name="bioRxiv">
        <title>A global pangenome for the wheat fungal pathogen Pyrenophora tritici-repentis and prediction of effector protein structural homology.</title>
        <authorList>
            <person name="Moolhuijzen P."/>
            <person name="See P.T."/>
            <person name="Shi G."/>
            <person name="Powell H.R."/>
            <person name="Cockram J."/>
            <person name="Jorgensen L.N."/>
            <person name="Benslimane H."/>
            <person name="Strelkov S.E."/>
            <person name="Turner J."/>
            <person name="Liu Z."/>
            <person name="Moffat C.S."/>
        </authorList>
    </citation>
    <scope>NUCLEOTIDE SEQUENCE</scope>
    <source>
        <strain evidence="3">86-124</strain>
    </source>
</reference>
<evidence type="ECO:0000313" key="5">
    <source>
        <dbReference type="Proteomes" id="UP000249757"/>
    </source>
</evidence>
<dbReference type="EMBL" id="NRDI02000024">
    <property type="protein sequence ID" value="KAI1508746.1"/>
    <property type="molecule type" value="Genomic_DNA"/>
</dbReference>
<dbReference type="Proteomes" id="UP000245464">
    <property type="component" value="Chromosome 10"/>
</dbReference>
<accession>A0A2W1HE40</accession>
<protein>
    <submittedName>
        <fullName evidence="2">Uncharacterized protein</fullName>
    </submittedName>
</protein>
<evidence type="ECO:0000313" key="4">
    <source>
        <dbReference type="Proteomes" id="UP000245464"/>
    </source>
</evidence>
<evidence type="ECO:0000313" key="3">
    <source>
        <dbReference type="EMBL" id="KAI1508746.1"/>
    </source>
</evidence>
<evidence type="ECO:0000256" key="1">
    <source>
        <dbReference type="SAM" id="MobiDB-lite"/>
    </source>
</evidence>
<proteinExistence type="predicted"/>
<comment type="caution">
    <text evidence="2">The sequence shown here is derived from an EMBL/GenBank/DDBJ whole genome shotgun (WGS) entry which is preliminary data.</text>
</comment>
<sequence length="434" mass="50408">MHIYSALFTHDEPIEIRRIPISLYCERDQRWFTLNSREDPHDRAHSECQRQIRKCLTSDIYLGTGVRTHSEHYPCPQSIAGCDLDLNLLLSCRQVYWEARKLPYALNTFLTKEVGTFSNFMYCLKTWQVQAMAHLTFEILEKQGMTQYLSEWNDIFALLAASFSALETTAIQVQLYDPISACWNPFWDGGLLALDHLQLKEVKFIIVDGDMQPYFTYSANPSHNQSMPFRECRDLLRLDRGYNHGDNEYLRVICRNSPNPCPLYVPNLIRPLSWYDGSDRMLRHEDILQRDYSAYQYNFEEFGTMERAIFGYQFDATATSKAEIEENTRKLHRSRERLARKLSSQAVELRPRRSQPYHTDANDDTRGEMAPLNSTRINNETPGQWRRLLNEETFAPFFESFPPVIPGSATRSALKLACTGCSESVEAPGCFLHN</sequence>
<dbReference type="PANTHER" id="PTHR38790:SF4">
    <property type="entry name" value="2EXR DOMAIN-CONTAINING PROTEIN"/>
    <property type="match status" value="1"/>
</dbReference>